<evidence type="ECO:0000259" key="5">
    <source>
        <dbReference type="PROSITE" id="PS50048"/>
    </source>
</evidence>
<dbReference type="InterPro" id="IPR001138">
    <property type="entry name" value="Zn2Cys6_DnaBD"/>
</dbReference>
<dbReference type="Proteomes" id="UP000053617">
    <property type="component" value="Unassembled WGS sequence"/>
</dbReference>
<dbReference type="HOGENOM" id="CLU_013866_3_0_1"/>
<proteinExistence type="predicted"/>
<dbReference type="PROSITE" id="PS00463">
    <property type="entry name" value="ZN2_CY6_FUNGAL_1"/>
    <property type="match status" value="1"/>
</dbReference>
<dbReference type="CDD" id="cd00067">
    <property type="entry name" value="GAL4"/>
    <property type="match status" value="1"/>
</dbReference>
<keyword evidence="7" id="KW-1185">Reference proteome</keyword>
<reference evidence="6 7" key="1">
    <citation type="submission" date="2015-01" db="EMBL/GenBank/DDBJ databases">
        <title>The Genome Sequence of Rhinocladiella mackenzie CBS 650.93.</title>
        <authorList>
            <consortium name="The Broad Institute Genomics Platform"/>
            <person name="Cuomo C."/>
            <person name="de Hoog S."/>
            <person name="Gorbushina A."/>
            <person name="Stielow B."/>
            <person name="Teixiera M."/>
            <person name="Abouelleil A."/>
            <person name="Chapman S.B."/>
            <person name="Priest M."/>
            <person name="Young S.K."/>
            <person name="Wortman J."/>
            <person name="Nusbaum C."/>
            <person name="Birren B."/>
        </authorList>
    </citation>
    <scope>NUCLEOTIDE SEQUENCE [LARGE SCALE GENOMIC DNA]</scope>
    <source>
        <strain evidence="6 7">CBS 650.93</strain>
    </source>
</reference>
<evidence type="ECO:0000256" key="4">
    <source>
        <dbReference type="ARBA" id="ARBA00023242"/>
    </source>
</evidence>
<dbReference type="SMART" id="SM00066">
    <property type="entry name" value="GAL4"/>
    <property type="match status" value="1"/>
</dbReference>
<keyword evidence="1" id="KW-0805">Transcription regulation</keyword>
<dbReference type="InterPro" id="IPR053175">
    <property type="entry name" value="DHMBA_Reg_Transcription_Factor"/>
</dbReference>
<organism evidence="6 7">
    <name type="scientific">Rhinocladiella mackenziei CBS 650.93</name>
    <dbReference type="NCBI Taxonomy" id="1442369"/>
    <lineage>
        <taxon>Eukaryota</taxon>
        <taxon>Fungi</taxon>
        <taxon>Dikarya</taxon>
        <taxon>Ascomycota</taxon>
        <taxon>Pezizomycotina</taxon>
        <taxon>Eurotiomycetes</taxon>
        <taxon>Chaetothyriomycetidae</taxon>
        <taxon>Chaetothyriales</taxon>
        <taxon>Herpotrichiellaceae</taxon>
        <taxon>Rhinocladiella</taxon>
    </lineage>
</organism>
<sequence length="584" mass="66001">MVYKGPSRGCYTCRRRRVKCDEGRPQCGNCIKRKQECPGYRDLFDAVHKDETFVVSHKGSTKRCAKSDSSSDEDNHHDIDMFLGPLSADAFKADLTAPDLSMLPPKGDELTLLLLKPSRNFELESLYYFFSNYVNIPRDPSTNIFVEHILPLYINAPAHSALAQAINAVAINVTQMWMARFSHSYLAQEAYGKAVALLKESLQDPVQSRTDNTLATVFMLDFYDSLNKRFTNFIDTGTHQQGAVALLRHRGKDNFKTALSQRLFTAMRSRHINYSLQTGQEVQLDDDLLAEDTAVLPSAKLDLINVELADLHMFARNGPSAAGLNLIEFYQAIIKRALIIDQKLQAWRDSLPKSWQPVPIPASQLHPSIRAAGVYEDTCDVYSSLSISHINNASRSSHIGALRLVALSMKELEELGVGTNPELGPYLYKKMQEIVDRFCASIPYHLGNRTTLSFPHEHREYPHVPEELRRQAKYVDPFGNEVEMTMEDHMRAAAAIGGWFIMTPLAGFLKAPALQSKNFRPGPLIGKLRKGQLEWIRGQTQRIQKIYLVPDAATDSDWLAEMKRFARGLNIFQAPNWNRETWAV</sequence>
<keyword evidence="2" id="KW-0238">DNA-binding</keyword>
<dbReference type="PANTHER" id="PTHR38791">
    <property type="entry name" value="ZN(II)2CYS6 TRANSCRIPTION FACTOR (EUROFUNG)-RELATED-RELATED"/>
    <property type="match status" value="1"/>
</dbReference>
<dbReference type="AlphaFoldDB" id="A0A0D2ISR4"/>
<evidence type="ECO:0000256" key="2">
    <source>
        <dbReference type="ARBA" id="ARBA00023125"/>
    </source>
</evidence>
<dbReference type="InterPro" id="IPR036864">
    <property type="entry name" value="Zn2-C6_fun-type_DNA-bd_sf"/>
</dbReference>
<evidence type="ECO:0000256" key="3">
    <source>
        <dbReference type="ARBA" id="ARBA00023163"/>
    </source>
</evidence>
<dbReference type="EMBL" id="KN847477">
    <property type="protein sequence ID" value="KIX06211.1"/>
    <property type="molecule type" value="Genomic_DNA"/>
</dbReference>
<keyword evidence="4" id="KW-0539">Nucleus</keyword>
<gene>
    <name evidence="6" type="ORF">Z518_04186</name>
</gene>
<dbReference type="Gene3D" id="4.10.240.10">
    <property type="entry name" value="Zn(2)-C6 fungal-type DNA-binding domain"/>
    <property type="match status" value="1"/>
</dbReference>
<feature type="domain" description="Zn(2)-C6 fungal-type" evidence="5">
    <location>
        <begin position="9"/>
        <end position="37"/>
    </location>
</feature>
<name>A0A0D2ISR4_9EURO</name>
<accession>A0A0D2ISR4</accession>
<dbReference type="GO" id="GO:0008270">
    <property type="term" value="F:zinc ion binding"/>
    <property type="evidence" value="ECO:0007669"/>
    <property type="project" value="InterPro"/>
</dbReference>
<dbReference type="GeneID" id="25292257"/>
<dbReference type="SUPFAM" id="SSF57701">
    <property type="entry name" value="Zn2/Cys6 DNA-binding domain"/>
    <property type="match status" value="1"/>
</dbReference>
<protein>
    <recommendedName>
        <fullName evidence="5">Zn(2)-C6 fungal-type domain-containing protein</fullName>
    </recommendedName>
</protein>
<dbReference type="OrthoDB" id="2991872at2759"/>
<dbReference type="PROSITE" id="PS50048">
    <property type="entry name" value="ZN2_CY6_FUNGAL_2"/>
    <property type="match status" value="1"/>
</dbReference>
<dbReference type="GO" id="GO:0003677">
    <property type="term" value="F:DNA binding"/>
    <property type="evidence" value="ECO:0007669"/>
    <property type="project" value="UniProtKB-KW"/>
</dbReference>
<dbReference type="VEuPathDB" id="FungiDB:Z518_04186"/>
<dbReference type="RefSeq" id="XP_013273347.1">
    <property type="nucleotide sequence ID" value="XM_013417893.1"/>
</dbReference>
<evidence type="ECO:0000313" key="6">
    <source>
        <dbReference type="EMBL" id="KIX06211.1"/>
    </source>
</evidence>
<dbReference type="Pfam" id="PF00172">
    <property type="entry name" value="Zn_clus"/>
    <property type="match status" value="1"/>
</dbReference>
<evidence type="ECO:0000313" key="7">
    <source>
        <dbReference type="Proteomes" id="UP000053617"/>
    </source>
</evidence>
<keyword evidence="3" id="KW-0804">Transcription</keyword>
<dbReference type="GO" id="GO:0000981">
    <property type="term" value="F:DNA-binding transcription factor activity, RNA polymerase II-specific"/>
    <property type="evidence" value="ECO:0007669"/>
    <property type="project" value="InterPro"/>
</dbReference>
<evidence type="ECO:0000256" key="1">
    <source>
        <dbReference type="ARBA" id="ARBA00023015"/>
    </source>
</evidence>